<feature type="region of interest" description="Disordered" evidence="1">
    <location>
        <begin position="187"/>
        <end position="227"/>
    </location>
</feature>
<sequence>MGATNSVGHVQAKLSEIFGAFIPRVTLPFIDDLPMRGGRYDTRDEYEVTPGVQKFVHDHAQDVAAILRRAIKAWVTFSVELRAARDRGGRVRMQRGGASAGTVEGRGHRPDGAVRVGEQGTSTLGHGRVLPDVYSPLHQCRRAVVWLALKGGGLSVDREVRCGAGWALPLGTSVRNVDIDNIRTRAEDEIKPGASAPAAELRSGRGSNRSDGRCEPEGGRMGPEPGR</sequence>
<evidence type="ECO:0000256" key="1">
    <source>
        <dbReference type="SAM" id="MobiDB-lite"/>
    </source>
</evidence>
<accession>A0A8H7ZZ79</accession>
<dbReference type="AlphaFoldDB" id="A0A8H7ZZ79"/>
<gene>
    <name evidence="2" type="ORF">BJ554DRAFT_5446</name>
</gene>
<dbReference type="Proteomes" id="UP000673691">
    <property type="component" value="Unassembled WGS sequence"/>
</dbReference>
<organism evidence="2 3">
    <name type="scientific">Olpidium bornovanus</name>
    <dbReference type="NCBI Taxonomy" id="278681"/>
    <lineage>
        <taxon>Eukaryota</taxon>
        <taxon>Fungi</taxon>
        <taxon>Fungi incertae sedis</taxon>
        <taxon>Olpidiomycota</taxon>
        <taxon>Olpidiomycotina</taxon>
        <taxon>Olpidiomycetes</taxon>
        <taxon>Olpidiales</taxon>
        <taxon>Olpidiaceae</taxon>
        <taxon>Olpidium</taxon>
    </lineage>
</organism>
<keyword evidence="3" id="KW-1185">Reference proteome</keyword>
<name>A0A8H7ZZ79_9FUNG</name>
<feature type="compositionally biased region" description="Basic and acidic residues" evidence="1">
    <location>
        <begin position="208"/>
        <end position="218"/>
    </location>
</feature>
<comment type="caution">
    <text evidence="2">The sequence shown here is derived from an EMBL/GenBank/DDBJ whole genome shotgun (WGS) entry which is preliminary data.</text>
</comment>
<dbReference type="EMBL" id="JAEFCI010002414">
    <property type="protein sequence ID" value="KAG5462253.1"/>
    <property type="molecule type" value="Genomic_DNA"/>
</dbReference>
<dbReference type="OrthoDB" id="3193212at2759"/>
<proteinExistence type="predicted"/>
<reference evidence="2 3" key="1">
    <citation type="journal article" name="Sci. Rep.">
        <title>Genome-scale phylogenetic analyses confirm Olpidium as the closest living zoosporic fungus to the non-flagellated, terrestrial fungi.</title>
        <authorList>
            <person name="Chang Y."/>
            <person name="Rochon D."/>
            <person name="Sekimoto S."/>
            <person name="Wang Y."/>
            <person name="Chovatia M."/>
            <person name="Sandor L."/>
            <person name="Salamov A."/>
            <person name="Grigoriev I.V."/>
            <person name="Stajich J.E."/>
            <person name="Spatafora J.W."/>
        </authorList>
    </citation>
    <scope>NUCLEOTIDE SEQUENCE [LARGE SCALE GENOMIC DNA]</scope>
    <source>
        <strain evidence="2">S191</strain>
    </source>
</reference>
<protein>
    <submittedName>
        <fullName evidence="2">Uncharacterized protein</fullName>
    </submittedName>
</protein>
<evidence type="ECO:0000313" key="2">
    <source>
        <dbReference type="EMBL" id="KAG5462253.1"/>
    </source>
</evidence>
<evidence type="ECO:0000313" key="3">
    <source>
        <dbReference type="Proteomes" id="UP000673691"/>
    </source>
</evidence>